<dbReference type="CDD" id="cd04659">
    <property type="entry name" value="Piwi_piwi-like_ProArk"/>
    <property type="match status" value="1"/>
</dbReference>
<dbReference type="GO" id="GO:0003676">
    <property type="term" value="F:nucleic acid binding"/>
    <property type="evidence" value="ECO:0007669"/>
    <property type="project" value="InterPro"/>
</dbReference>
<dbReference type="SUPFAM" id="SSF53098">
    <property type="entry name" value="Ribonuclease H-like"/>
    <property type="match status" value="1"/>
</dbReference>
<dbReference type="InterPro" id="IPR036397">
    <property type="entry name" value="RNaseH_sf"/>
</dbReference>
<dbReference type="InterPro" id="IPR012337">
    <property type="entry name" value="RNaseH-like_sf"/>
</dbReference>
<keyword evidence="2" id="KW-1185">Reference proteome</keyword>
<gene>
    <name evidence="1" type="ORF">SAMN04489864_11379</name>
</gene>
<dbReference type="STRING" id="414048.SAMN04489864_11379"/>
<dbReference type="Gene3D" id="3.40.50.2300">
    <property type="match status" value="1"/>
</dbReference>
<evidence type="ECO:0000313" key="1">
    <source>
        <dbReference type="EMBL" id="SFH46316.1"/>
    </source>
</evidence>
<evidence type="ECO:0000313" key="2">
    <source>
        <dbReference type="Proteomes" id="UP000199666"/>
    </source>
</evidence>
<dbReference type="Gene3D" id="3.30.420.10">
    <property type="entry name" value="Ribonuclease H-like superfamily/Ribonuclease H"/>
    <property type="match status" value="1"/>
</dbReference>
<dbReference type="AlphaFoldDB" id="A0A1I3A8X4"/>
<accession>A0A1I3A8X4</accession>
<evidence type="ECO:0008006" key="3">
    <source>
        <dbReference type="Google" id="ProtNLM"/>
    </source>
</evidence>
<name>A0A1I3A8X4_9SPHI</name>
<dbReference type="Proteomes" id="UP000199666">
    <property type="component" value="Unassembled WGS sequence"/>
</dbReference>
<reference evidence="1 2" key="1">
    <citation type="submission" date="2016-10" db="EMBL/GenBank/DDBJ databases">
        <authorList>
            <person name="de Groot N.N."/>
        </authorList>
    </citation>
    <scope>NUCLEOTIDE SEQUENCE [LARGE SCALE GENOMIC DNA]</scope>
    <source>
        <strain evidence="1 2">DSM 18684</strain>
    </source>
</reference>
<sequence length="510" mass="58114">MMKSFEIYKQQPELSFLREPTLSFGHGQTTADPRDGLMLYGPFDSRKIKGQVNIGVIGSSTQRRYMIEYLQKLHEPVLPSETARPFFPGLETAFGIHINLENIVEIEVSENEVNKFLSYEDGNQRVHNLTNLFADALARYVREEERPVTLWFVVIQDDIYKFGRPKSRLPKSDGNIKLGLKKKQVQGNQSLLFPEMEELRDAYDFEINFHNQLKAKLLSEKIVTQIIREGTIAYRQLEVDEKKIKQLAVFDSAKAWNISTTMYYKVGGLPWRLGDIREDVCYLGLVYKKLNDDPNNRSACCAAQMFIDSGDGMVFRGNIGNFFNPKTKEFHVSEKDAIDLITQSLEVFKEKLGKGKYPKEIFVHAKTYFDDKEWKGFADAVEGKSKIIGVRIQSSGAFKLYRQFSFCVPRGMMMTVGTHKAFLWTKGFVPRLQTQIGLEVPNPISVEITRGNADIKQVCKDVLALTKLNYNACIFADGQPVTLRFADSIGEVLTAGKNITTGILPFKHYL</sequence>
<dbReference type="RefSeq" id="WP_218155074.1">
    <property type="nucleotide sequence ID" value="NZ_FOPP01000013.1"/>
</dbReference>
<dbReference type="EMBL" id="FOPP01000013">
    <property type="protein sequence ID" value="SFH46316.1"/>
    <property type="molecule type" value="Genomic_DNA"/>
</dbReference>
<proteinExistence type="predicted"/>
<protein>
    <recommendedName>
        <fullName evidence="3">Piwi domain-containing protein</fullName>
    </recommendedName>
</protein>
<organism evidence="1 2">
    <name type="scientific">Pedobacter insulae</name>
    <dbReference type="NCBI Taxonomy" id="414048"/>
    <lineage>
        <taxon>Bacteria</taxon>
        <taxon>Pseudomonadati</taxon>
        <taxon>Bacteroidota</taxon>
        <taxon>Sphingobacteriia</taxon>
        <taxon>Sphingobacteriales</taxon>
        <taxon>Sphingobacteriaceae</taxon>
        <taxon>Pedobacter</taxon>
    </lineage>
</organism>